<evidence type="ECO:0000313" key="3">
    <source>
        <dbReference type="Proteomes" id="UP000198870"/>
    </source>
</evidence>
<dbReference type="Proteomes" id="UP000198870">
    <property type="component" value="Unassembled WGS sequence"/>
</dbReference>
<protein>
    <recommendedName>
        <fullName evidence="4">MetA-pathway of phenol degradation</fullName>
    </recommendedName>
</protein>
<dbReference type="AlphaFoldDB" id="A0A1G5D6G5"/>
<name>A0A1G5D6G5_9BACT</name>
<feature type="region of interest" description="Disordered" evidence="1">
    <location>
        <begin position="82"/>
        <end position="103"/>
    </location>
</feature>
<sequence>MSDRHSVTSRDEHTPDLVGPVPRAPLILPLTKEILLTRRLHILPLLVFAVLFSSVALCDESQEVQQLKEKLQVLEERLSQMEKENDIRKELQTTEEEKKGSTEDVLSAAGRAYTLMREGALGLEYSFRYTGYTYDAIVEASRVEHNAMHSITNAVLVEYPHKDNLTLSMNVPFVYKKNSSSSASAKDVTDLGDVSFSAQWQPVKAGGGTTSKILSGSLIVPTGRSPYKIDSATEISTGSGGYAVSAGLSLSKPIDPLVAFGSLLYQHGFDITGLNYKTGTQGEAGVYLSEVQPGDTYSLSMGIGYSLSYKVSLNLSYQYSYSMKTHYDWVGIDDTRSEATMSSTFSVGTGWNLSPRRSVNVKLNFGLTNNDPDFSVLVRVPFEFDL</sequence>
<evidence type="ECO:0000313" key="2">
    <source>
        <dbReference type="EMBL" id="SCY10214.1"/>
    </source>
</evidence>
<feature type="compositionally biased region" description="Basic and acidic residues" evidence="1">
    <location>
        <begin position="82"/>
        <end position="102"/>
    </location>
</feature>
<reference evidence="2 3" key="1">
    <citation type="submission" date="2016-10" db="EMBL/GenBank/DDBJ databases">
        <authorList>
            <person name="de Groot N.N."/>
        </authorList>
    </citation>
    <scope>NUCLEOTIDE SEQUENCE [LARGE SCALE GENOMIC DNA]</scope>
    <source>
        <strain evidence="2 3">AA1</strain>
    </source>
</reference>
<dbReference type="STRING" id="419481.SAMN05216233_10411"/>
<organism evidence="2 3">
    <name type="scientific">Desulfoluna spongiiphila</name>
    <dbReference type="NCBI Taxonomy" id="419481"/>
    <lineage>
        <taxon>Bacteria</taxon>
        <taxon>Pseudomonadati</taxon>
        <taxon>Thermodesulfobacteriota</taxon>
        <taxon>Desulfobacteria</taxon>
        <taxon>Desulfobacterales</taxon>
        <taxon>Desulfolunaceae</taxon>
        <taxon>Desulfoluna</taxon>
    </lineage>
</organism>
<proteinExistence type="predicted"/>
<dbReference type="EMBL" id="FMUX01000004">
    <property type="protein sequence ID" value="SCY10214.1"/>
    <property type="molecule type" value="Genomic_DNA"/>
</dbReference>
<keyword evidence="3" id="KW-1185">Reference proteome</keyword>
<gene>
    <name evidence="2" type="ORF">SAMN05216233_10411</name>
</gene>
<evidence type="ECO:0000256" key="1">
    <source>
        <dbReference type="SAM" id="MobiDB-lite"/>
    </source>
</evidence>
<accession>A0A1G5D6G5</accession>
<evidence type="ECO:0008006" key="4">
    <source>
        <dbReference type="Google" id="ProtNLM"/>
    </source>
</evidence>